<dbReference type="EMBL" id="GANP01005959">
    <property type="protein sequence ID" value="JAB78509.1"/>
    <property type="molecule type" value="mRNA"/>
</dbReference>
<dbReference type="PROSITE" id="PS51072">
    <property type="entry name" value="MHD"/>
    <property type="match status" value="1"/>
</dbReference>
<evidence type="ECO:0000259" key="5">
    <source>
        <dbReference type="PROSITE" id="PS51072"/>
    </source>
</evidence>
<evidence type="ECO:0000256" key="3">
    <source>
        <dbReference type="ARBA" id="ARBA00022927"/>
    </source>
</evidence>
<dbReference type="PANTHER" id="PTHR10529">
    <property type="entry name" value="AP COMPLEX SUBUNIT MU"/>
    <property type="match status" value="1"/>
</dbReference>
<evidence type="ECO:0000256" key="2">
    <source>
        <dbReference type="ARBA" id="ARBA00022448"/>
    </source>
</evidence>
<dbReference type="SUPFAM" id="SSF49447">
    <property type="entry name" value="Second domain of Mu2 adaptin subunit (ap50) of ap2 adaptor"/>
    <property type="match status" value="1"/>
</dbReference>
<dbReference type="GO" id="GO:0030131">
    <property type="term" value="C:clathrin adaptor complex"/>
    <property type="evidence" value="ECO:0007669"/>
    <property type="project" value="InterPro"/>
</dbReference>
<dbReference type="Pfam" id="PF00928">
    <property type="entry name" value="Adap_comp_sub"/>
    <property type="match status" value="1"/>
</dbReference>
<comment type="subcellular location">
    <subcellularLocation>
        <location evidence="1">Endomembrane system</location>
    </subcellularLocation>
</comment>
<keyword evidence="2" id="KW-0813">Transport</keyword>
<feature type="domain" description="MHD" evidence="5">
    <location>
        <begin position="97"/>
        <end position="356"/>
    </location>
</feature>
<evidence type="ECO:0000313" key="6">
    <source>
        <dbReference type="EMBL" id="JAB78509.1"/>
    </source>
</evidence>
<evidence type="ECO:0000256" key="4">
    <source>
        <dbReference type="ARBA" id="ARBA00023136"/>
    </source>
</evidence>
<organism evidence="6">
    <name type="scientific">Ixodes ricinus</name>
    <name type="common">Common tick</name>
    <name type="synonym">Acarus ricinus</name>
    <dbReference type="NCBI Taxonomy" id="34613"/>
    <lineage>
        <taxon>Eukaryota</taxon>
        <taxon>Metazoa</taxon>
        <taxon>Ecdysozoa</taxon>
        <taxon>Arthropoda</taxon>
        <taxon>Chelicerata</taxon>
        <taxon>Arachnida</taxon>
        <taxon>Acari</taxon>
        <taxon>Parasitiformes</taxon>
        <taxon>Ixodida</taxon>
        <taxon>Ixodoidea</taxon>
        <taxon>Ixodidae</taxon>
        <taxon>Ixodinae</taxon>
        <taxon>Ixodes</taxon>
    </lineage>
</organism>
<accession>V5HLH5</accession>
<dbReference type="GO" id="GO:0006886">
    <property type="term" value="P:intracellular protein transport"/>
    <property type="evidence" value="ECO:0007669"/>
    <property type="project" value="InterPro"/>
</dbReference>
<dbReference type="InterPro" id="IPR050431">
    <property type="entry name" value="Adaptor_comp_med_subunit"/>
</dbReference>
<proteinExistence type="evidence at transcript level"/>
<dbReference type="GO" id="GO:0012505">
    <property type="term" value="C:endomembrane system"/>
    <property type="evidence" value="ECO:0007669"/>
    <property type="project" value="UniProtKB-SubCell"/>
</dbReference>
<keyword evidence="4" id="KW-0472">Membrane</keyword>
<evidence type="ECO:0000256" key="1">
    <source>
        <dbReference type="ARBA" id="ARBA00004308"/>
    </source>
</evidence>
<name>V5HLH5_IXORI</name>
<feature type="non-terminal residue" evidence="6">
    <location>
        <position position="1"/>
    </location>
</feature>
<dbReference type="PRINTS" id="PR00314">
    <property type="entry name" value="CLATHRINADPT"/>
</dbReference>
<sequence>VIKDFCGSASEDGVRRNLLLLEEIMGEVINHGHIYTTELSSLRPCVYSEAAEVTHPRNASMLSSLASQVQEQKGLMPNAASVRPVFAPRSDRQHRQRGDIFVDVIEKLFATISKEGKLLNFQLDGTVNLRSCLESQVDVTLGLNENLVLADSALQAESYSTDVVLSSYIIHDSVNMDSFSEHRTLVVRSPQGEVPVLRYQTTDLPHNGLPFTITTAVEEVSSSRDLELTVRLRCEGNPASEAVDTTVQIPVPSGTTGLMKRFNELEQTVEFQRESRKLVWRIKRLQAKSEALAKFRLTNANEGGSSKLQLGPMAVKFELSNQSSSGLKIRFLRLSRATDAQRWIRYVTTSDSWVQRLT</sequence>
<dbReference type="InterPro" id="IPR028565">
    <property type="entry name" value="MHD"/>
</dbReference>
<dbReference type="InterPro" id="IPR036168">
    <property type="entry name" value="AP2_Mu_C_sf"/>
</dbReference>
<keyword evidence="3" id="KW-0653">Protein transport</keyword>
<dbReference type="InterPro" id="IPR001392">
    <property type="entry name" value="Clathrin_mu"/>
</dbReference>
<dbReference type="Gene3D" id="2.60.40.1170">
    <property type="entry name" value="Mu homology domain, subdomain B"/>
    <property type="match status" value="2"/>
</dbReference>
<dbReference type="GO" id="GO:0016192">
    <property type="term" value="P:vesicle-mediated transport"/>
    <property type="evidence" value="ECO:0007669"/>
    <property type="project" value="InterPro"/>
</dbReference>
<protein>
    <submittedName>
        <fullName evidence="6">Putative adaptor-related protein complex ap-4</fullName>
    </submittedName>
</protein>
<reference evidence="6" key="1">
    <citation type="journal article" date="2015" name="Sci. Rep.">
        <title>Tissue- and time-dependent transcription in Ixodes ricinus salivary glands and midguts when blood feeding on the vertebrate host.</title>
        <authorList>
            <person name="Kotsyfakis M."/>
            <person name="Schwarz A."/>
            <person name="Erhart J."/>
            <person name="Ribeiro J.M."/>
        </authorList>
    </citation>
    <scope>NUCLEOTIDE SEQUENCE</scope>
    <source>
        <tissue evidence="6">Salivary gland and midgut</tissue>
    </source>
</reference>
<dbReference type="PIRSF" id="PIRSF005992">
    <property type="entry name" value="Clathrin_mu"/>
    <property type="match status" value="1"/>
</dbReference>
<dbReference type="AlphaFoldDB" id="V5HLH5"/>